<dbReference type="InterPro" id="IPR000120">
    <property type="entry name" value="Amidase"/>
</dbReference>
<dbReference type="Proteomes" id="UP000266673">
    <property type="component" value="Unassembled WGS sequence"/>
</dbReference>
<name>A0A397W3S0_9GLOM</name>
<keyword evidence="4" id="KW-1185">Reference proteome</keyword>
<evidence type="ECO:0000313" key="4">
    <source>
        <dbReference type="Proteomes" id="UP000266673"/>
    </source>
</evidence>
<comment type="similarity">
    <text evidence="1">Belongs to the amidase family.</text>
</comment>
<reference evidence="3 4" key="1">
    <citation type="submission" date="2018-06" db="EMBL/GenBank/DDBJ databases">
        <title>Comparative genomics reveals the genomic features of Rhizophagus irregularis, R. cerebriforme, R. diaphanum and Gigaspora rosea, and their symbiotic lifestyle signature.</title>
        <authorList>
            <person name="Morin E."/>
            <person name="San Clemente H."/>
            <person name="Chen E.C.H."/>
            <person name="De La Providencia I."/>
            <person name="Hainaut M."/>
            <person name="Kuo A."/>
            <person name="Kohler A."/>
            <person name="Murat C."/>
            <person name="Tang N."/>
            <person name="Roy S."/>
            <person name="Loubradou J."/>
            <person name="Henrissat B."/>
            <person name="Grigoriev I.V."/>
            <person name="Corradi N."/>
            <person name="Roux C."/>
            <person name="Martin F.M."/>
        </authorList>
    </citation>
    <scope>NUCLEOTIDE SEQUENCE [LARGE SCALE GENOMIC DNA]</scope>
    <source>
        <strain evidence="3 4">DAOM 194757</strain>
    </source>
</reference>
<proteinExistence type="inferred from homology"/>
<dbReference type="AlphaFoldDB" id="A0A397W3S0"/>
<dbReference type="GO" id="GO:0003824">
    <property type="term" value="F:catalytic activity"/>
    <property type="evidence" value="ECO:0007669"/>
    <property type="project" value="InterPro"/>
</dbReference>
<dbReference type="InterPro" id="IPR020556">
    <property type="entry name" value="Amidase_CS"/>
</dbReference>
<feature type="domain" description="Amidase" evidence="2">
    <location>
        <begin position="128"/>
        <end position="543"/>
    </location>
</feature>
<dbReference type="Pfam" id="PF01425">
    <property type="entry name" value="Amidase"/>
    <property type="match status" value="1"/>
</dbReference>
<evidence type="ECO:0000313" key="3">
    <source>
        <dbReference type="EMBL" id="RIB26006.1"/>
    </source>
</evidence>
<dbReference type="InterPro" id="IPR023631">
    <property type="entry name" value="Amidase_dom"/>
</dbReference>
<organism evidence="3 4">
    <name type="scientific">Gigaspora rosea</name>
    <dbReference type="NCBI Taxonomy" id="44941"/>
    <lineage>
        <taxon>Eukaryota</taxon>
        <taxon>Fungi</taxon>
        <taxon>Fungi incertae sedis</taxon>
        <taxon>Mucoromycota</taxon>
        <taxon>Glomeromycotina</taxon>
        <taxon>Glomeromycetes</taxon>
        <taxon>Diversisporales</taxon>
        <taxon>Gigasporaceae</taxon>
        <taxon>Gigaspora</taxon>
    </lineage>
</organism>
<dbReference type="OrthoDB" id="566138at2759"/>
<accession>A0A397W3S0</accession>
<dbReference type="STRING" id="44941.A0A397W3S0"/>
<protein>
    <submittedName>
        <fullName evidence="3">Amidase signature domain-containing protein</fullName>
    </submittedName>
</protein>
<dbReference type="PANTHER" id="PTHR11895:SF67">
    <property type="entry name" value="AMIDASE DOMAIN-CONTAINING PROTEIN"/>
    <property type="match status" value="1"/>
</dbReference>
<dbReference type="SUPFAM" id="SSF75304">
    <property type="entry name" value="Amidase signature (AS) enzymes"/>
    <property type="match status" value="1"/>
</dbReference>
<evidence type="ECO:0000256" key="1">
    <source>
        <dbReference type="ARBA" id="ARBA00009199"/>
    </source>
</evidence>
<dbReference type="PROSITE" id="PS00571">
    <property type="entry name" value="AMIDASES"/>
    <property type="match status" value="1"/>
</dbReference>
<evidence type="ECO:0000259" key="2">
    <source>
        <dbReference type="Pfam" id="PF01425"/>
    </source>
</evidence>
<comment type="caution">
    <text evidence="3">The sequence shown here is derived from an EMBL/GenBank/DDBJ whole genome shotgun (WGS) entry which is preliminary data.</text>
</comment>
<dbReference type="InterPro" id="IPR036928">
    <property type="entry name" value="AS_sf"/>
</dbReference>
<dbReference type="EMBL" id="QKWP01000153">
    <property type="protein sequence ID" value="RIB26006.1"/>
    <property type="molecule type" value="Genomic_DNA"/>
</dbReference>
<dbReference type="PANTHER" id="PTHR11895">
    <property type="entry name" value="TRANSAMIDASE"/>
    <property type="match status" value="1"/>
</dbReference>
<sequence>MTRRFVIPYMSDLPLRLFTSLIEYVPGLSNYFFWNAGFGSLRNRSFTDDVTMMPLPLPKEIFDVENSVIIDGLEVIDQKNQEHNPASAPANYRFLRVRDYIEAYSTKRITPLQVCEKLIDKINQSCSEACDPPLHGMYQYNKEDIMMQAEASTSRYNQNQTLGPLDGVPVAIKDEIDVTGYETRVGTTFLNRKNPSSKDAFLVKKLREQGAIIIGKTNMHEIANGITTNNPSTYTSRNPYNTNHYCGGSSGGSACVVSSGLCPIAVGSDVGGSIRIPSSFCGIYGLKPTCGRISLTGDFPICRSMAVAGPMTACVDDLALAYYVMAGKDPEDPKTLHQPSPTLHGLYSTETLSDLKIGILTTWNKRVVDSTITSVLDTFINEFKLRGAEFIEIDIPGLEDAQSAHAITAISEYYTSMTGYTKYLHLLSLPNRASLAIFSNANVSDYIKGQQIRTRMMRNMSSLFSDVNLILTPTCAITAPPIYSRSLKYGEIDDLVFAYAIRFTRFANFIGIPAVTVPAGYNDKNLPIGLQFMAKWYDEATLLRVAKVSEEILGNKRQRPDEKYWFGDLF</sequence>
<gene>
    <name evidence="3" type="ORF">C2G38_2241040</name>
</gene>
<dbReference type="Gene3D" id="3.90.1300.10">
    <property type="entry name" value="Amidase signature (AS) domain"/>
    <property type="match status" value="1"/>
</dbReference>